<feature type="signal peptide" evidence="1">
    <location>
        <begin position="1"/>
        <end position="22"/>
    </location>
</feature>
<dbReference type="AlphaFoldDB" id="K9E8W0"/>
<sequence>MAKKLLTFILSLVLLSACSLFGQGGGVGAASATIKITVSDQAGIEREVRFQEGDPLLEVMKDHFDIKTNESDTEILAIDQFDTQEDEEGAYWIYRVNQMEARTSPDQYELKDGDQVEWVYWSYKSADNP</sequence>
<dbReference type="HOGENOM" id="CLU_1944178_0_0_9"/>
<evidence type="ECO:0000313" key="3">
    <source>
        <dbReference type="EMBL" id="EKU93654.1"/>
    </source>
</evidence>
<reference evidence="3 4" key="1">
    <citation type="submission" date="2012-09" db="EMBL/GenBank/DDBJ databases">
        <title>The Genome Sequence of Alloiococcus otitis ATCC 51267.</title>
        <authorList>
            <consortium name="The Broad Institute Genome Sequencing Platform"/>
            <person name="Earl A."/>
            <person name="Ward D."/>
            <person name="Feldgarden M."/>
            <person name="Gevers D."/>
            <person name="Huys G."/>
            <person name="Walker B."/>
            <person name="Young S.K."/>
            <person name="Zeng Q."/>
            <person name="Gargeya S."/>
            <person name="Fitzgerald M."/>
            <person name="Haas B."/>
            <person name="Abouelleil A."/>
            <person name="Alvarado L."/>
            <person name="Arachchi H.M."/>
            <person name="Berlin A.M."/>
            <person name="Chapman S.B."/>
            <person name="Goldberg J."/>
            <person name="Griggs A."/>
            <person name="Gujja S."/>
            <person name="Hansen M."/>
            <person name="Howarth C."/>
            <person name="Imamovic A."/>
            <person name="Larimer J."/>
            <person name="McCowen C."/>
            <person name="Montmayeur A."/>
            <person name="Murphy C."/>
            <person name="Neiman D."/>
            <person name="Pearson M."/>
            <person name="Priest M."/>
            <person name="Roberts A."/>
            <person name="Saif S."/>
            <person name="Shea T."/>
            <person name="Sisk P."/>
            <person name="Sykes S."/>
            <person name="Wortman J."/>
            <person name="Nusbaum C."/>
            <person name="Birren B."/>
        </authorList>
    </citation>
    <scope>NUCLEOTIDE SEQUENCE [LARGE SCALE GENOMIC DNA]</scope>
    <source>
        <strain evidence="3 4">ATCC 51267</strain>
    </source>
</reference>
<evidence type="ECO:0000259" key="2">
    <source>
        <dbReference type="Pfam" id="PF14478"/>
    </source>
</evidence>
<keyword evidence="4" id="KW-1185">Reference proteome</keyword>
<protein>
    <recommendedName>
        <fullName evidence="2">Transcobalamin-like C-terminal domain-containing protein</fullName>
    </recommendedName>
</protein>
<dbReference type="EMBL" id="AGXA01000017">
    <property type="protein sequence ID" value="EKU93654.1"/>
    <property type="molecule type" value="Genomic_DNA"/>
</dbReference>
<accession>K9E8W0</accession>
<evidence type="ECO:0000313" key="4">
    <source>
        <dbReference type="Proteomes" id="UP000009875"/>
    </source>
</evidence>
<dbReference type="Gene3D" id="2.170.130.30">
    <property type="match status" value="1"/>
</dbReference>
<gene>
    <name evidence="3" type="ORF">HMPREF9698_00771</name>
</gene>
<dbReference type="Pfam" id="PF14478">
    <property type="entry name" value="DUF4430"/>
    <property type="match status" value="1"/>
</dbReference>
<proteinExistence type="predicted"/>
<organism evidence="3 4">
    <name type="scientific">Alloiococcus otitis ATCC 51267</name>
    <dbReference type="NCBI Taxonomy" id="883081"/>
    <lineage>
        <taxon>Bacteria</taxon>
        <taxon>Bacillati</taxon>
        <taxon>Bacillota</taxon>
        <taxon>Bacilli</taxon>
        <taxon>Lactobacillales</taxon>
        <taxon>Carnobacteriaceae</taxon>
        <taxon>Alloiococcus</taxon>
    </lineage>
</organism>
<dbReference type="Proteomes" id="UP000009875">
    <property type="component" value="Unassembled WGS sequence"/>
</dbReference>
<feature type="chain" id="PRO_5039505113" description="Transcobalamin-like C-terminal domain-containing protein" evidence="1">
    <location>
        <begin position="23"/>
        <end position="129"/>
    </location>
</feature>
<dbReference type="InterPro" id="IPR027954">
    <property type="entry name" value="Transcobalamin-like_C"/>
</dbReference>
<comment type="caution">
    <text evidence="3">The sequence shown here is derived from an EMBL/GenBank/DDBJ whole genome shotgun (WGS) entry which is preliminary data.</text>
</comment>
<keyword evidence="1" id="KW-0732">Signal</keyword>
<dbReference type="PROSITE" id="PS51257">
    <property type="entry name" value="PROKAR_LIPOPROTEIN"/>
    <property type="match status" value="1"/>
</dbReference>
<evidence type="ECO:0000256" key="1">
    <source>
        <dbReference type="SAM" id="SignalP"/>
    </source>
</evidence>
<dbReference type="OrthoDB" id="2870483at2"/>
<feature type="domain" description="Transcobalamin-like C-terminal" evidence="2">
    <location>
        <begin position="53"/>
        <end position="120"/>
    </location>
</feature>
<name>K9E8W0_9LACT</name>
<dbReference type="RefSeq" id="WP_003777545.1">
    <property type="nucleotide sequence ID" value="NZ_JH992958.1"/>
</dbReference>